<protein>
    <recommendedName>
        <fullName evidence="3">REase AHJR-like domain-containing protein</fullName>
    </recommendedName>
</protein>
<name>A0A084TJF2_9FLAO</name>
<evidence type="ECO:0000313" key="1">
    <source>
        <dbReference type="EMBL" id="KFB00838.1"/>
    </source>
</evidence>
<comment type="caution">
    <text evidence="1">The sequence shown here is derived from an EMBL/GenBank/DDBJ whole genome shotgun (WGS) entry which is preliminary data.</text>
</comment>
<evidence type="ECO:0000313" key="2">
    <source>
        <dbReference type="Proteomes" id="UP000028521"/>
    </source>
</evidence>
<dbReference type="eggNOG" id="ENOG5031CKD">
    <property type="taxonomic scope" value="Bacteria"/>
</dbReference>
<reference evidence="1 2" key="1">
    <citation type="journal article" date="2014" name="Genome Announc.">
        <title>Draft Genome Sequence of the Algicidal Bacterium Mangrovimonas yunxiaonensis Strain LY01.</title>
        <authorList>
            <person name="Li Y."/>
            <person name="Zhu H."/>
            <person name="Li C."/>
            <person name="Zhang H."/>
            <person name="Chen Z."/>
            <person name="Zheng W."/>
            <person name="Xu H."/>
            <person name="Zheng T."/>
        </authorList>
    </citation>
    <scope>NUCLEOTIDE SEQUENCE [LARGE SCALE GENOMIC DNA]</scope>
    <source>
        <strain evidence="1 2">LY01</strain>
    </source>
</reference>
<evidence type="ECO:0008006" key="3">
    <source>
        <dbReference type="Google" id="ProtNLM"/>
    </source>
</evidence>
<reference evidence="2" key="2">
    <citation type="submission" date="2014-07" db="EMBL/GenBank/DDBJ databases">
        <title>Genome sequence of Mangrovimonas yunxiaonensis.</title>
        <authorList>
            <person name="Li Y."/>
            <person name="Zheng T."/>
        </authorList>
    </citation>
    <scope>NUCLEOTIDE SEQUENCE [LARGE SCALE GENOMIC DNA]</scope>
    <source>
        <strain evidence="2">LY01</strain>
    </source>
</reference>
<dbReference type="Proteomes" id="UP000028521">
    <property type="component" value="Unassembled WGS sequence"/>
</dbReference>
<organism evidence="1 2">
    <name type="scientific">Mangrovimonas yunxiaonensis</name>
    <dbReference type="NCBI Taxonomy" id="1197477"/>
    <lineage>
        <taxon>Bacteria</taxon>
        <taxon>Pseudomonadati</taxon>
        <taxon>Bacteroidota</taxon>
        <taxon>Flavobacteriia</taxon>
        <taxon>Flavobacteriales</taxon>
        <taxon>Flavobacteriaceae</taxon>
        <taxon>Mangrovimonas</taxon>
    </lineage>
</organism>
<sequence length="123" mass="14544">MISQDKIENEFFLKETLAYLENRGFSNIKADLEGYEAPKSYLKKGSDITITPDIVAEKSGRKHYFEISLKSEKPKLLKSKWRFLDVLTRMKDHRFKIVTRRGHYKFTQDMLDDLNLDKTPIKL</sequence>
<gene>
    <name evidence="1" type="ORF">IA57_10340</name>
</gene>
<dbReference type="RefSeq" id="WP_036122731.1">
    <property type="nucleotide sequence ID" value="NZ_BMET01000004.1"/>
</dbReference>
<accession>A0A084TJF2</accession>
<dbReference type="OrthoDB" id="1163349at2"/>
<dbReference type="AlphaFoldDB" id="A0A084TJF2"/>
<proteinExistence type="predicted"/>
<keyword evidence="2" id="KW-1185">Reference proteome</keyword>
<dbReference type="STRING" id="1197477.IA57_10340"/>
<dbReference type="EMBL" id="JPFK01000007">
    <property type="protein sequence ID" value="KFB00838.1"/>
    <property type="molecule type" value="Genomic_DNA"/>
</dbReference>